<feature type="chain" id="PRO_5026710089" evidence="2">
    <location>
        <begin position="22"/>
        <end position="193"/>
    </location>
</feature>
<keyword evidence="4" id="KW-1185">Reference proteome</keyword>
<reference evidence="3 4" key="1">
    <citation type="submission" date="2020-06" db="EMBL/GenBank/DDBJ databases">
        <authorList>
            <person name="Li R."/>
            <person name="Bekaert M."/>
        </authorList>
    </citation>
    <scope>NUCLEOTIDE SEQUENCE [LARGE SCALE GENOMIC DNA]</scope>
    <source>
        <strain evidence="4">wild</strain>
    </source>
</reference>
<protein>
    <submittedName>
        <fullName evidence="3">Uncharacterized protein</fullName>
    </submittedName>
</protein>
<dbReference type="AlphaFoldDB" id="A0A6J8BWZ5"/>
<dbReference type="EMBL" id="CACVKT020003994">
    <property type="protein sequence ID" value="CAC5387249.1"/>
    <property type="molecule type" value="Genomic_DNA"/>
</dbReference>
<gene>
    <name evidence="3" type="ORF">MCOR_22607</name>
</gene>
<name>A0A6J8BWZ5_MYTCO</name>
<accession>A0A6J8BWZ5</accession>
<feature type="signal peptide" evidence="2">
    <location>
        <begin position="1"/>
        <end position="21"/>
    </location>
</feature>
<feature type="coiled-coil region" evidence="1">
    <location>
        <begin position="46"/>
        <end position="94"/>
    </location>
</feature>
<organism evidence="3 4">
    <name type="scientific">Mytilus coruscus</name>
    <name type="common">Sea mussel</name>
    <dbReference type="NCBI Taxonomy" id="42192"/>
    <lineage>
        <taxon>Eukaryota</taxon>
        <taxon>Metazoa</taxon>
        <taxon>Spiralia</taxon>
        <taxon>Lophotrochozoa</taxon>
        <taxon>Mollusca</taxon>
        <taxon>Bivalvia</taxon>
        <taxon>Autobranchia</taxon>
        <taxon>Pteriomorphia</taxon>
        <taxon>Mytilida</taxon>
        <taxon>Mytiloidea</taxon>
        <taxon>Mytilidae</taxon>
        <taxon>Mytilinae</taxon>
        <taxon>Mytilus</taxon>
    </lineage>
</organism>
<keyword evidence="1" id="KW-0175">Coiled coil</keyword>
<evidence type="ECO:0000313" key="3">
    <source>
        <dbReference type="EMBL" id="CAC5387249.1"/>
    </source>
</evidence>
<keyword evidence="2" id="KW-0732">Signal</keyword>
<dbReference type="OrthoDB" id="6086925at2759"/>
<dbReference type="Proteomes" id="UP000507470">
    <property type="component" value="Unassembled WGS sequence"/>
</dbReference>
<proteinExistence type="predicted"/>
<evidence type="ECO:0000313" key="4">
    <source>
        <dbReference type="Proteomes" id="UP000507470"/>
    </source>
</evidence>
<evidence type="ECO:0000256" key="2">
    <source>
        <dbReference type="SAM" id="SignalP"/>
    </source>
</evidence>
<sequence>MIKRLLVHIFYCCIWITFCTSNNSKRLLLNDPDVTNNRLNWLEGIVSKLNASLQQVTSQHQRQEQEIQRQNQEIQQQRLTIQKQDKTVEQLSSNIQRWAGGSFYDQPGAAAEYVCLPPDPDFVKTTAGEYGRMYGAEFDTNLFASDANNEDFPCAFCRPKYSSSSIMIPGKKYLLFWLENGISQIPCIWISCT</sequence>
<evidence type="ECO:0000256" key="1">
    <source>
        <dbReference type="SAM" id="Coils"/>
    </source>
</evidence>